<feature type="transmembrane region" description="Helical" evidence="14">
    <location>
        <begin position="351"/>
        <end position="372"/>
    </location>
</feature>
<comment type="catalytic activity">
    <reaction evidence="12">
        <text>Ca(2+)(in) = Ca(2+)(out)</text>
        <dbReference type="Rhea" id="RHEA:29671"/>
        <dbReference type="ChEBI" id="CHEBI:29108"/>
    </reaction>
</comment>
<feature type="transmembrane region" description="Helical" evidence="14">
    <location>
        <begin position="407"/>
        <end position="440"/>
    </location>
</feature>
<evidence type="ECO:0000256" key="5">
    <source>
        <dbReference type="ARBA" id="ARBA00022692"/>
    </source>
</evidence>
<organism evidence="17 18">
    <name type="scientific">Lingula anatina</name>
    <name type="common">Brachiopod</name>
    <name type="synonym">Lingula unguis</name>
    <dbReference type="NCBI Taxonomy" id="7574"/>
    <lineage>
        <taxon>Eukaryota</taxon>
        <taxon>Metazoa</taxon>
        <taxon>Spiralia</taxon>
        <taxon>Lophotrochozoa</taxon>
        <taxon>Brachiopoda</taxon>
        <taxon>Linguliformea</taxon>
        <taxon>Lingulata</taxon>
        <taxon>Lingulida</taxon>
        <taxon>Linguloidea</taxon>
        <taxon>Lingulidae</taxon>
        <taxon>Lingula</taxon>
    </lineage>
</organism>
<dbReference type="CDD" id="cd21050">
    <property type="entry name" value="ELD_TRPML"/>
    <property type="match status" value="1"/>
</dbReference>
<evidence type="ECO:0000256" key="4">
    <source>
        <dbReference type="ARBA" id="ARBA00022475"/>
    </source>
</evidence>
<keyword evidence="9 14" id="KW-0472">Membrane</keyword>
<dbReference type="KEGG" id="lak:106174828"/>
<evidence type="ECO:0000256" key="1">
    <source>
        <dbReference type="ARBA" id="ARBA00004337"/>
    </source>
</evidence>
<evidence type="ECO:0000256" key="12">
    <source>
        <dbReference type="ARBA" id="ARBA00036634"/>
    </source>
</evidence>
<evidence type="ECO:0000313" key="17">
    <source>
        <dbReference type="Proteomes" id="UP000085678"/>
    </source>
</evidence>
<feature type="region of interest" description="Disordered" evidence="13">
    <location>
        <begin position="37"/>
        <end position="65"/>
    </location>
</feature>
<dbReference type="OrthoDB" id="263481at2759"/>
<evidence type="ECO:0000256" key="11">
    <source>
        <dbReference type="ARBA" id="ARBA00023303"/>
    </source>
</evidence>
<dbReference type="InterPro" id="IPR013122">
    <property type="entry name" value="PKD1_2_channel"/>
</dbReference>
<evidence type="ECO:0000313" key="18">
    <source>
        <dbReference type="RefSeq" id="XP_013411974.1"/>
    </source>
</evidence>
<feature type="transmembrane region" description="Helical" evidence="14">
    <location>
        <begin position="446"/>
        <end position="469"/>
    </location>
</feature>
<evidence type="ECO:0000256" key="6">
    <source>
        <dbReference type="ARBA" id="ARBA00022753"/>
    </source>
</evidence>
<dbReference type="RefSeq" id="XP_013411974.1">
    <property type="nucleotide sequence ID" value="XM_013556520.1"/>
</dbReference>
<evidence type="ECO:0000256" key="9">
    <source>
        <dbReference type="ARBA" id="ARBA00023136"/>
    </source>
</evidence>
<evidence type="ECO:0000256" key="2">
    <source>
        <dbReference type="ARBA" id="ARBA00004651"/>
    </source>
</evidence>
<dbReference type="PANTHER" id="PTHR12127">
    <property type="entry name" value="MUCOLIPIN"/>
    <property type="match status" value="1"/>
</dbReference>
<evidence type="ECO:0000256" key="14">
    <source>
        <dbReference type="SAM" id="Phobius"/>
    </source>
</evidence>
<evidence type="ECO:0000256" key="7">
    <source>
        <dbReference type="ARBA" id="ARBA00022989"/>
    </source>
</evidence>
<reference evidence="18" key="1">
    <citation type="submission" date="2025-08" db="UniProtKB">
        <authorList>
            <consortium name="RefSeq"/>
        </authorList>
    </citation>
    <scope>IDENTIFICATION</scope>
    <source>
        <tissue evidence="18">Gonads</tissue>
    </source>
</reference>
<evidence type="ECO:0000256" key="3">
    <source>
        <dbReference type="ARBA" id="ARBA00022448"/>
    </source>
</evidence>
<dbReference type="InterPro" id="IPR049134">
    <property type="entry name" value="MCLN_ECD"/>
</dbReference>
<keyword evidence="7 14" id="KW-1133">Transmembrane helix</keyword>
<protein>
    <submittedName>
        <fullName evidence="18">Mucolipin-3-like</fullName>
    </submittedName>
</protein>
<keyword evidence="5 14" id="KW-0812">Transmembrane</keyword>
<keyword evidence="4" id="KW-1003">Cell membrane</keyword>
<sequence length="655" mass="76323">MSHRSGNKELQFISSFGMLVDVSESPSDENLENLCNRESSRHSHGSHRTTHSQGRQRSTHSYERQRPSFIRGSSFYTPHMEDTLRRKLKFHFMTPCQKWTTKRRFPWKMIIQLLKIVLVTGQLVWFGYDRSSHVNFLIKSTVSFKHLFLQGWDPAYETLPYPAPLGIFAIYTIDDFYLKLNHAWKMYNEVWPNSIGSFTPNAKNHTFPPMYLCKTFFRDGWVNPRNGSYSLHNQPVEECIALTKSDCEFWNNTTNSTEYSYDIKEYLQKINKTIDFDSLVKMEFKFSVRSVHLKNFDLGRNEAECFDFNITILLDNSAYSGQMPVTLDADANPFICYEEDEIDDTEDDISLAFIVYDIIVIIFSVTSTILCSRSLYRAQRLRSDTVMFFKKQRGIEMTLDDRMQFLNLWFIMIIINDIITVIGSIFKIVLALIAGSFIYIPSTVDLYEMCGLTLGTGSLLVWFGVLRYLNFFEKYNILIITMKRSFPDVLRYLICALIIYAGFTFCGWVVLGPYHVKFRTISAASECLFSLVNGDDMFVTFSVITGNDNVYIWYYSRAFLYIFISLFIYIILSLFIAVITNVYDIVKHYYQHGGFPETDLSKFINETDEDHTSPQFRIEDNGGCDLSRLFKCCCRRQNPDDPDEYSSLVKSRTTN</sequence>
<name>A0A1S3JPS0_LINAN</name>
<keyword evidence="3" id="KW-0813">Transport</keyword>
<evidence type="ECO:0000256" key="10">
    <source>
        <dbReference type="ARBA" id="ARBA00023157"/>
    </source>
</evidence>
<dbReference type="GO" id="GO:0005886">
    <property type="term" value="C:plasma membrane"/>
    <property type="evidence" value="ECO:0007669"/>
    <property type="project" value="TreeGrafter"/>
</dbReference>
<dbReference type="Pfam" id="PF21381">
    <property type="entry name" value="MCLN_ECD"/>
    <property type="match status" value="1"/>
</dbReference>
<keyword evidence="10" id="KW-1015">Disulfide bond</keyword>
<dbReference type="Gene3D" id="1.10.287.70">
    <property type="match status" value="1"/>
</dbReference>
<evidence type="ECO:0000259" key="15">
    <source>
        <dbReference type="Pfam" id="PF08016"/>
    </source>
</evidence>
<feature type="transmembrane region" description="Helical" evidence="14">
    <location>
        <begin position="558"/>
        <end position="583"/>
    </location>
</feature>
<dbReference type="GO" id="GO:0005765">
    <property type="term" value="C:lysosomal membrane"/>
    <property type="evidence" value="ECO:0007669"/>
    <property type="project" value="TreeGrafter"/>
</dbReference>
<keyword evidence="11" id="KW-0407">Ion channel</keyword>
<dbReference type="GO" id="GO:0072345">
    <property type="term" value="F:NAADP-sensitive calcium-release channel activity"/>
    <property type="evidence" value="ECO:0007669"/>
    <property type="project" value="TreeGrafter"/>
</dbReference>
<dbReference type="Pfam" id="PF08016">
    <property type="entry name" value="PKD_channel"/>
    <property type="match status" value="1"/>
</dbReference>
<gene>
    <name evidence="18" type="primary">LOC106174828</name>
</gene>
<dbReference type="PANTHER" id="PTHR12127:SF7">
    <property type="entry name" value="SD02261P"/>
    <property type="match status" value="1"/>
</dbReference>
<feature type="transmembrane region" description="Helical" evidence="14">
    <location>
        <begin position="489"/>
        <end position="511"/>
    </location>
</feature>
<dbReference type="Proteomes" id="UP000085678">
    <property type="component" value="Unplaced"/>
</dbReference>
<dbReference type="GeneID" id="106174828"/>
<feature type="domain" description="Polycystin cation channel PKD1/PKD2" evidence="15">
    <location>
        <begin position="435"/>
        <end position="584"/>
    </location>
</feature>
<keyword evidence="8" id="KW-0406">Ion transport</keyword>
<dbReference type="InterPro" id="IPR039031">
    <property type="entry name" value="Mucolipin"/>
</dbReference>
<feature type="domain" description="Mucolipin extracytosolic" evidence="16">
    <location>
        <begin position="134"/>
        <end position="336"/>
    </location>
</feature>
<keyword evidence="6" id="KW-0967">Endosome</keyword>
<comment type="subcellular location">
    <subcellularLocation>
        <location evidence="2">Cell membrane</location>
        <topology evidence="2">Multi-pass membrane protein</topology>
    </subcellularLocation>
    <subcellularLocation>
        <location evidence="1">Endosome membrane</location>
        <topology evidence="1">Multi-pass membrane protein</topology>
    </subcellularLocation>
</comment>
<proteinExistence type="predicted"/>
<evidence type="ECO:0000259" key="16">
    <source>
        <dbReference type="Pfam" id="PF21381"/>
    </source>
</evidence>
<evidence type="ECO:0000256" key="13">
    <source>
        <dbReference type="SAM" id="MobiDB-lite"/>
    </source>
</evidence>
<dbReference type="AlphaFoldDB" id="A0A1S3JPS0"/>
<dbReference type="InParanoid" id="A0A1S3JPS0"/>
<accession>A0A1S3JPS0</accession>
<keyword evidence="17" id="KW-1185">Reference proteome</keyword>
<dbReference type="FunCoup" id="A0A1S3JPS0">
    <property type="interactions" value="406"/>
</dbReference>
<evidence type="ECO:0000256" key="8">
    <source>
        <dbReference type="ARBA" id="ARBA00023065"/>
    </source>
</evidence>